<dbReference type="Gene3D" id="3.40.50.2000">
    <property type="entry name" value="Glycogen Phosphorylase B"/>
    <property type="match status" value="1"/>
</dbReference>
<dbReference type="GO" id="GO:0080043">
    <property type="term" value="F:quercetin 3-O-glucosyltransferase activity"/>
    <property type="evidence" value="ECO:0007669"/>
    <property type="project" value="TreeGrafter"/>
</dbReference>
<evidence type="ECO:0000256" key="1">
    <source>
        <dbReference type="ARBA" id="ARBA00009995"/>
    </source>
</evidence>
<reference evidence="2 3" key="1">
    <citation type="submission" date="2021-09" db="EMBL/GenBank/DDBJ databases">
        <title>Genomic insights and catalytic innovation underlie evolution of tropane alkaloids biosynthesis.</title>
        <authorList>
            <person name="Wang Y.-J."/>
            <person name="Tian T."/>
            <person name="Huang J.-P."/>
            <person name="Huang S.-X."/>
        </authorList>
    </citation>
    <scope>NUCLEOTIDE SEQUENCE [LARGE SCALE GENOMIC DNA]</scope>
    <source>
        <strain evidence="2">KIB-2018</strain>
        <tissue evidence="2">Leaf</tissue>
    </source>
</reference>
<organism evidence="2 3">
    <name type="scientific">Erythroxylum novogranatense</name>
    <dbReference type="NCBI Taxonomy" id="1862640"/>
    <lineage>
        <taxon>Eukaryota</taxon>
        <taxon>Viridiplantae</taxon>
        <taxon>Streptophyta</taxon>
        <taxon>Embryophyta</taxon>
        <taxon>Tracheophyta</taxon>
        <taxon>Spermatophyta</taxon>
        <taxon>Magnoliopsida</taxon>
        <taxon>eudicotyledons</taxon>
        <taxon>Gunneridae</taxon>
        <taxon>Pentapetalae</taxon>
        <taxon>rosids</taxon>
        <taxon>fabids</taxon>
        <taxon>Malpighiales</taxon>
        <taxon>Erythroxylaceae</taxon>
        <taxon>Erythroxylum</taxon>
    </lineage>
</organism>
<sequence>MDSAIFHRETNCHVVAVPYPGRGHVNPMMNLCKLLTSKKHDIVITVVATEEWIGLIASNYEACQIRFASIPNVIPSELVRGADFPGFYEAVMTKMAEPFELLLDQLELPVTTIISDSELLWAIRIGNKRNIPVATLCTVPATVFSVFHHFSHLHNQQILVNLLENEDEMVCDVQGISSTHLADLRAIFHGYPRRVVQLTLECISWVPKAQFLLFNSVYELETHVFDALKEKSNLPIYPIGPAIPFLGSFHSSTNSTSPSSTNYFQWLDSQAAGSVFVRFIWELHCHIQGADGRNCGRTKE</sequence>
<keyword evidence="3" id="KW-1185">Reference proteome</keyword>
<dbReference type="PANTHER" id="PTHR11926">
    <property type="entry name" value="GLUCOSYL/GLUCURONOSYL TRANSFERASES"/>
    <property type="match status" value="1"/>
</dbReference>
<dbReference type="AlphaFoldDB" id="A0AAV8SFW0"/>
<accession>A0AAV8SFW0</accession>
<comment type="similarity">
    <text evidence="1">Belongs to the UDP-glycosyltransferase family.</text>
</comment>
<dbReference type="EMBL" id="JAIWQS010000011">
    <property type="protein sequence ID" value="KAJ8751136.1"/>
    <property type="molecule type" value="Genomic_DNA"/>
</dbReference>
<comment type="caution">
    <text evidence="2">The sequence shown here is derived from an EMBL/GenBank/DDBJ whole genome shotgun (WGS) entry which is preliminary data.</text>
</comment>
<name>A0AAV8SFW0_9ROSI</name>
<gene>
    <name evidence="2" type="ORF">K2173_016317</name>
</gene>
<evidence type="ECO:0000313" key="2">
    <source>
        <dbReference type="EMBL" id="KAJ8751136.1"/>
    </source>
</evidence>
<dbReference type="SUPFAM" id="SSF53756">
    <property type="entry name" value="UDP-Glycosyltransferase/glycogen phosphorylase"/>
    <property type="match status" value="1"/>
</dbReference>
<dbReference type="GO" id="GO:0080044">
    <property type="term" value="F:quercetin 7-O-glucosyltransferase activity"/>
    <property type="evidence" value="ECO:0007669"/>
    <property type="project" value="TreeGrafter"/>
</dbReference>
<dbReference type="Proteomes" id="UP001159364">
    <property type="component" value="Linkage Group LG11"/>
</dbReference>
<evidence type="ECO:0000313" key="3">
    <source>
        <dbReference type="Proteomes" id="UP001159364"/>
    </source>
</evidence>
<protein>
    <submittedName>
        <fullName evidence="2">Uncharacterized protein</fullName>
    </submittedName>
</protein>
<dbReference type="PANTHER" id="PTHR11926:SF1395">
    <property type="entry name" value="GLYCOSYLTRANSFERASE"/>
    <property type="match status" value="1"/>
</dbReference>
<proteinExistence type="inferred from homology"/>